<accession>A0AAV8VBX0</accession>
<keyword evidence="6" id="KW-1185">Reference proteome</keyword>
<dbReference type="EMBL" id="JANEYG010000185">
    <property type="protein sequence ID" value="KAJ8911497.1"/>
    <property type="molecule type" value="Genomic_DNA"/>
</dbReference>
<keyword evidence="2 4" id="KW-0866">Nonsense-mediated mRNA decay</keyword>
<evidence type="ECO:0000256" key="1">
    <source>
        <dbReference type="ARBA" id="ARBA00006443"/>
    </source>
</evidence>
<evidence type="ECO:0000256" key="3">
    <source>
        <dbReference type="ARBA" id="ARBA00029509"/>
    </source>
</evidence>
<sequence>MKYTFTLPNLEKLLNLQDAYNGRILIISLIGKSAYNLSGFKMASIGHTLPVEAHRDRELSECLIDGSYDEENQILYLYLSSLLDTDILIKEYKHLAERCEVERNCDDFLTVFDDVKSSFARYLLLLMHISHIIILVHPCSTFDTNYIQYFKAVDILSQKMFDKISESLKTVNNISSDWINNGRPCTPRLIFYFEHCPRNINNLKKLEHNLEDKIYHILKKTRIISTTGCSLFAIPLNDEFVYISEGEPSDKLFDAVKGFLLDCQPGGVTQIEAPYSNGPKSEKNFQRFLEVHIQQAKHKGFDDTVNSGRHQHSHPSHFELPSLKVWVEVVQNLYDLIMQNKILTPLCTDTRFSEQRCLKVLPLALARYQEGLPSHYAKSEHEARLSIALALFRAQARGPVFYQYASQLERECQGYWENGRQQCETASMTGNPCKLPKHSSDQEHISGFIYKAVCDCGRKVGPREDPYTAKQANYLFYQQISKECQCGKLERISFPIFQPSIQEYKAATLNETEDSLSVLSDKSGDLIPDVGRSLIRQPSTTEYLPGMLTLSSPPGLLPVYSSWSLVCLGASSLYSHNLGLSESHHPGFLSSTNYLLPWDVTVYSKSKQNWPNVSKYTVRGRRGVHSTGTLPQFTVKVFIGVEYECSSGHRFMLASPDRVLKATPGSIVKDTGHKVAESDMPLYYPCVCRAGKFAQLMRLHVVTPKAPVHCTLSPKVQPAPGAPIFVSTLNGPIQLTRSAYWILRLPYVYVGDKEYYNQNLSGKLLQGVFGVTESDQ</sequence>
<name>A0AAV8VBX0_9CUCU</name>
<protein>
    <recommendedName>
        <fullName evidence="3 4">Nonsense-mediated mRNA decay factor SMG8</fullName>
    </recommendedName>
</protein>
<reference evidence="5 6" key="1">
    <citation type="journal article" date="2023" name="Insect Mol. Biol.">
        <title>Genome sequencing provides insights into the evolution of gene families encoding plant cell wall-degrading enzymes in longhorned beetles.</title>
        <authorList>
            <person name="Shin N.R."/>
            <person name="Okamura Y."/>
            <person name="Kirsch R."/>
            <person name="Pauchet Y."/>
        </authorList>
    </citation>
    <scope>NUCLEOTIDE SEQUENCE [LARGE SCALE GENOMIC DNA]</scope>
    <source>
        <strain evidence="5">EAD_L_NR</strain>
    </source>
</reference>
<dbReference type="Proteomes" id="UP001159042">
    <property type="component" value="Unassembled WGS sequence"/>
</dbReference>
<dbReference type="AlphaFoldDB" id="A0AAV8VBX0"/>
<dbReference type="PANTHER" id="PTHR13091">
    <property type="entry name" value="AMPLIFIED IN BREAST CANCER 2-RELATED"/>
    <property type="match status" value="1"/>
</dbReference>
<comment type="function">
    <text evidence="4">Involved in nonsense-mediated decay (NMD) of mRNAs containing premature stop codons.</text>
</comment>
<evidence type="ECO:0000256" key="2">
    <source>
        <dbReference type="ARBA" id="ARBA00023161"/>
    </source>
</evidence>
<comment type="similarity">
    <text evidence="1 4">Belongs to the SMG8 family.</text>
</comment>
<evidence type="ECO:0000313" key="5">
    <source>
        <dbReference type="EMBL" id="KAJ8911497.1"/>
    </source>
</evidence>
<evidence type="ECO:0000313" key="6">
    <source>
        <dbReference type="Proteomes" id="UP001159042"/>
    </source>
</evidence>
<dbReference type="GO" id="GO:0000184">
    <property type="term" value="P:nuclear-transcribed mRNA catabolic process, nonsense-mediated decay"/>
    <property type="evidence" value="ECO:0007669"/>
    <property type="project" value="UniProtKB-UniRule"/>
</dbReference>
<gene>
    <name evidence="5" type="ORF">NQ315_014422</name>
</gene>
<evidence type="ECO:0000256" key="4">
    <source>
        <dbReference type="RuleBase" id="RU367133"/>
    </source>
</evidence>
<dbReference type="PANTHER" id="PTHR13091:SF0">
    <property type="entry name" value="NONSENSE-MEDIATED MRNA DECAY FACTOR SMG8"/>
    <property type="match status" value="1"/>
</dbReference>
<dbReference type="Pfam" id="PF10220">
    <property type="entry name" value="Smg8_Smg9"/>
    <property type="match status" value="2"/>
</dbReference>
<comment type="caution">
    <text evidence="5">The sequence shown here is derived from an EMBL/GenBank/DDBJ whole genome shotgun (WGS) entry which is preliminary data.</text>
</comment>
<dbReference type="InterPro" id="IPR019354">
    <property type="entry name" value="SMG8-like"/>
</dbReference>
<proteinExistence type="inferred from homology"/>
<organism evidence="5 6">
    <name type="scientific">Exocentrus adspersus</name>
    <dbReference type="NCBI Taxonomy" id="1586481"/>
    <lineage>
        <taxon>Eukaryota</taxon>
        <taxon>Metazoa</taxon>
        <taxon>Ecdysozoa</taxon>
        <taxon>Arthropoda</taxon>
        <taxon>Hexapoda</taxon>
        <taxon>Insecta</taxon>
        <taxon>Pterygota</taxon>
        <taxon>Neoptera</taxon>
        <taxon>Endopterygota</taxon>
        <taxon>Coleoptera</taxon>
        <taxon>Polyphaga</taxon>
        <taxon>Cucujiformia</taxon>
        <taxon>Chrysomeloidea</taxon>
        <taxon>Cerambycidae</taxon>
        <taxon>Lamiinae</taxon>
        <taxon>Acanthocinini</taxon>
        <taxon>Exocentrus</taxon>
    </lineage>
</organism>